<keyword evidence="1" id="KW-0597">Phosphoprotein</keyword>
<dbReference type="GO" id="GO:0020037">
    <property type="term" value="F:heme binding"/>
    <property type="evidence" value="ECO:0007669"/>
    <property type="project" value="InterPro"/>
</dbReference>
<dbReference type="CDD" id="cd07041">
    <property type="entry name" value="STAS_RsbR_RsbS_like"/>
    <property type="match status" value="1"/>
</dbReference>
<dbReference type="Pfam" id="PF11563">
    <property type="entry name" value="Protoglobin"/>
    <property type="match status" value="1"/>
</dbReference>
<dbReference type="KEGG" id="ifl:C1H71_17095"/>
<evidence type="ECO:0000313" key="4">
    <source>
        <dbReference type="Proteomes" id="UP000515917"/>
    </source>
</evidence>
<dbReference type="Pfam" id="PF01740">
    <property type="entry name" value="STAS"/>
    <property type="match status" value="1"/>
</dbReference>
<evidence type="ECO:0000313" key="3">
    <source>
        <dbReference type="EMBL" id="QBC45083.1"/>
    </source>
</evidence>
<sequence>MNMHENTSQTSIKDVMRLHDIDEVDLEVVRKYGALVMPRMSEYITHFYEWMRELPEYQALMANDEVKKRAQSAQLNYWKTFFSAHLDEAYLEDRRRLGETHARIGLSLPSYFAGMNYSFVLFTKKLYDGGLFSEEYGKAVAAITKLLHLDTTIVVETYSRLINERINDQSRALMEMSTPVTMIWQDILMLPVVGIIDSKRAQDIMAAILLKISETRARVFIMDISGVAIVDSGVANHLIKITKATRLMGCTSLISGVSPSIAQTIVHLGIDIEGMTTHATLRDALEQAFKSVGIRMKRIDEA</sequence>
<gene>
    <name evidence="3" type="ORF">C1H71_17095</name>
</gene>
<reference evidence="3 4" key="1">
    <citation type="submission" date="2018-01" db="EMBL/GenBank/DDBJ databases">
        <title>Genome sequence of Iodobacter sp. strain PCH194 isolated from Indian Trans-Himalaya.</title>
        <authorList>
            <person name="Kumar V."/>
            <person name="Thakur V."/>
            <person name="Kumar S."/>
            <person name="Singh D."/>
        </authorList>
    </citation>
    <scope>NUCLEOTIDE SEQUENCE [LARGE SCALE GENOMIC DNA]</scope>
    <source>
        <strain evidence="3 4">PCH194</strain>
    </source>
</reference>
<dbReference type="InterPro" id="IPR009050">
    <property type="entry name" value="Globin-like_sf"/>
</dbReference>
<keyword evidence="4" id="KW-1185">Reference proteome</keyword>
<proteinExistence type="predicted"/>
<feature type="domain" description="STAS" evidence="2">
    <location>
        <begin position="177"/>
        <end position="288"/>
    </location>
</feature>
<dbReference type="GO" id="GO:0019825">
    <property type="term" value="F:oxygen binding"/>
    <property type="evidence" value="ECO:0007669"/>
    <property type="project" value="InterPro"/>
</dbReference>
<organism evidence="3 4">
    <name type="scientific">Iodobacter fluviatilis</name>
    <dbReference type="NCBI Taxonomy" id="537"/>
    <lineage>
        <taxon>Bacteria</taxon>
        <taxon>Pseudomonadati</taxon>
        <taxon>Pseudomonadota</taxon>
        <taxon>Betaproteobacteria</taxon>
        <taxon>Neisseriales</taxon>
        <taxon>Chitinibacteraceae</taxon>
        <taxon>Iodobacter</taxon>
    </lineage>
</organism>
<dbReference type="InterPro" id="IPR051932">
    <property type="entry name" value="Bact_StressResp_Reg"/>
</dbReference>
<accession>A0A7G3GDU6</accession>
<dbReference type="Gene3D" id="3.30.750.24">
    <property type="entry name" value="STAS domain"/>
    <property type="match status" value="1"/>
</dbReference>
<dbReference type="SUPFAM" id="SSF52091">
    <property type="entry name" value="SpoIIaa-like"/>
    <property type="match status" value="1"/>
</dbReference>
<dbReference type="SUPFAM" id="SSF46458">
    <property type="entry name" value="Globin-like"/>
    <property type="match status" value="1"/>
</dbReference>
<dbReference type="InterPro" id="IPR002645">
    <property type="entry name" value="STAS_dom"/>
</dbReference>
<dbReference type="InterPro" id="IPR036513">
    <property type="entry name" value="STAS_dom_sf"/>
</dbReference>
<dbReference type="EMBL" id="CP025781">
    <property type="protein sequence ID" value="QBC45083.1"/>
    <property type="molecule type" value="Genomic_DNA"/>
</dbReference>
<dbReference type="InterPro" id="IPR012292">
    <property type="entry name" value="Globin/Proto"/>
</dbReference>
<dbReference type="Proteomes" id="UP000515917">
    <property type="component" value="Chromosome"/>
</dbReference>
<dbReference type="PROSITE" id="PS50801">
    <property type="entry name" value="STAS"/>
    <property type="match status" value="1"/>
</dbReference>
<dbReference type="InterPro" id="IPR044398">
    <property type="entry name" value="Globin-sensor_dom"/>
</dbReference>
<dbReference type="AlphaFoldDB" id="A0A7G3GDU6"/>
<evidence type="ECO:0000256" key="1">
    <source>
        <dbReference type="ARBA" id="ARBA00022553"/>
    </source>
</evidence>
<protein>
    <submittedName>
        <fullName evidence="3">Anti-anti-sigma factor</fullName>
    </submittedName>
</protein>
<evidence type="ECO:0000259" key="2">
    <source>
        <dbReference type="PROSITE" id="PS50801"/>
    </source>
</evidence>
<dbReference type="PANTHER" id="PTHR33745">
    <property type="entry name" value="RSBT ANTAGONIST PROTEIN RSBS-RELATED"/>
    <property type="match status" value="1"/>
</dbReference>
<dbReference type="PANTHER" id="PTHR33745:SF3">
    <property type="entry name" value="RSBT CO-ANTAGONIST PROTEIN RSBRC"/>
    <property type="match status" value="1"/>
</dbReference>
<dbReference type="Gene3D" id="1.10.490.10">
    <property type="entry name" value="Globins"/>
    <property type="match status" value="1"/>
</dbReference>
<name>A0A7G3GDU6_9NEIS</name>